<dbReference type="Proteomes" id="UP000005408">
    <property type="component" value="Unassembled WGS sequence"/>
</dbReference>
<reference evidence="2" key="1">
    <citation type="submission" date="2022-08" db="UniProtKB">
        <authorList>
            <consortium name="EnsemblMetazoa"/>
        </authorList>
    </citation>
    <scope>IDENTIFICATION</scope>
    <source>
        <strain evidence="2">05x7-T-G4-1.051#20</strain>
    </source>
</reference>
<protein>
    <submittedName>
        <fullName evidence="2">Uncharacterized protein</fullName>
    </submittedName>
</protein>
<keyword evidence="3" id="KW-1185">Reference proteome</keyword>
<proteinExistence type="predicted"/>
<sequence length="122" mass="14222">MAEYEIITLSVTKEQKEAIEKLFEDNRWELTYQTIDRKRKTKGRKVHVRQPEQFCSSSYEETNRTEEPSTSSSGENTVCPYCFLSPCVATTNENSPWLGEGQGPSHYNPSVRKGLDRRFWKH</sequence>
<accession>A0A8W8MZE2</accession>
<organism evidence="2 3">
    <name type="scientific">Magallana gigas</name>
    <name type="common">Pacific oyster</name>
    <name type="synonym">Crassostrea gigas</name>
    <dbReference type="NCBI Taxonomy" id="29159"/>
    <lineage>
        <taxon>Eukaryota</taxon>
        <taxon>Metazoa</taxon>
        <taxon>Spiralia</taxon>
        <taxon>Lophotrochozoa</taxon>
        <taxon>Mollusca</taxon>
        <taxon>Bivalvia</taxon>
        <taxon>Autobranchia</taxon>
        <taxon>Pteriomorphia</taxon>
        <taxon>Ostreida</taxon>
        <taxon>Ostreoidea</taxon>
        <taxon>Ostreidae</taxon>
        <taxon>Magallana</taxon>
    </lineage>
</organism>
<evidence type="ECO:0000313" key="3">
    <source>
        <dbReference type="Proteomes" id="UP000005408"/>
    </source>
</evidence>
<dbReference type="EnsemblMetazoa" id="G35281.1">
    <property type="protein sequence ID" value="G35281.1:cds"/>
    <property type="gene ID" value="G35281"/>
</dbReference>
<dbReference type="AlphaFoldDB" id="A0A8W8MZE2"/>
<evidence type="ECO:0000313" key="2">
    <source>
        <dbReference type="EnsemblMetazoa" id="G35281.1:cds"/>
    </source>
</evidence>
<feature type="region of interest" description="Disordered" evidence="1">
    <location>
        <begin position="55"/>
        <end position="77"/>
    </location>
</feature>
<name>A0A8W8MZE2_MAGGI</name>
<evidence type="ECO:0000256" key="1">
    <source>
        <dbReference type="SAM" id="MobiDB-lite"/>
    </source>
</evidence>